<keyword evidence="2" id="KW-1185">Reference proteome</keyword>
<proteinExistence type="predicted"/>
<evidence type="ECO:0000313" key="1">
    <source>
        <dbReference type="EMBL" id="RXI99834.1"/>
    </source>
</evidence>
<accession>A0A4Q0VSU2</accession>
<dbReference type="Proteomes" id="UP000290649">
    <property type="component" value="Unassembled WGS sequence"/>
</dbReference>
<dbReference type="PRINTS" id="PR00411">
    <property type="entry name" value="PNDRDTASEI"/>
</dbReference>
<dbReference type="AlphaFoldDB" id="A0A4Q0VSU2"/>
<dbReference type="EMBL" id="QOUX01000042">
    <property type="protein sequence ID" value="RXI99834.1"/>
    <property type="molecule type" value="Genomic_DNA"/>
</dbReference>
<dbReference type="SUPFAM" id="SSF51905">
    <property type="entry name" value="FAD/NAD(P)-binding domain"/>
    <property type="match status" value="1"/>
</dbReference>
<reference evidence="1 2" key="1">
    <citation type="journal article" date="2019" name="Int. J. Syst. Evol. Microbiol.">
        <title>Anaerobacillus alkaliphilus sp. nov., a novel alkaliphilic and moderately halophilic bacterium.</title>
        <authorList>
            <person name="Borsodi A.K."/>
            <person name="Aszalos J.M."/>
            <person name="Bihari P."/>
            <person name="Nagy I."/>
            <person name="Schumann P."/>
            <person name="Sproer C."/>
            <person name="Kovacs A.L."/>
            <person name="Boka K."/>
            <person name="Dobosy P."/>
            <person name="Ovari M."/>
            <person name="Szili-Kovacs T."/>
            <person name="Toth E."/>
        </authorList>
    </citation>
    <scope>NUCLEOTIDE SEQUENCE [LARGE SCALE GENOMIC DNA]</scope>
    <source>
        <strain evidence="1 2">B16-10</strain>
    </source>
</reference>
<dbReference type="Pfam" id="PF13450">
    <property type="entry name" value="NAD_binding_8"/>
    <property type="match status" value="1"/>
</dbReference>
<comment type="caution">
    <text evidence="1">The sequence shown here is derived from an EMBL/GenBank/DDBJ whole genome shotgun (WGS) entry which is preliminary data.</text>
</comment>
<dbReference type="InterPro" id="IPR036188">
    <property type="entry name" value="FAD/NAD-bd_sf"/>
</dbReference>
<gene>
    <name evidence="1" type="ORF">DS745_13200</name>
</gene>
<organism evidence="1 2">
    <name type="scientific">Anaerobacillus alkaliphilus</name>
    <dbReference type="NCBI Taxonomy" id="1548597"/>
    <lineage>
        <taxon>Bacteria</taxon>
        <taxon>Bacillati</taxon>
        <taxon>Bacillota</taxon>
        <taxon>Bacilli</taxon>
        <taxon>Bacillales</taxon>
        <taxon>Bacillaceae</taxon>
        <taxon>Anaerobacillus</taxon>
    </lineage>
</organism>
<dbReference type="OrthoDB" id="25353at2"/>
<dbReference type="RefSeq" id="WP_129078690.1">
    <property type="nucleotide sequence ID" value="NZ_QOUX01000042.1"/>
</dbReference>
<protein>
    <submittedName>
        <fullName evidence="1">NAD(P)/FAD-dependent oxidoreductase</fullName>
    </submittedName>
</protein>
<sequence length="363" mass="41450">MNVAIMGAGLSGLTCAIMLERHGIQPTIFEHRSQVGDRFVNGEAFLNLLTRPVNDVFQYLSDEHQLYLKPTSSIQQINIHSQKEKAIINEHIGFLSIRGRHEFSLEKQLANQVKSKIVFNSTHSYEELLREFTHVIMATGDAAYSNKLFNFREALSATLKGATVEGKFERCAVHVWLDNTLAPKGYGYLLPFSDTEANIVIAYPDLPENQQQQIIKYWDRFYECVCRELSQSLKITDQFQIKNYQMGICKSARIGNTFFTGNCFGTAMPFLGFGQFEAIMTGIYAANDLCGFSKYEESTMDLKNSYEHSLTLRRGLEKFNNEMYDFVVKHLDGYLGKRLFQPSQQNPLKLASYLVRPFINKDG</sequence>
<dbReference type="Gene3D" id="3.50.50.60">
    <property type="entry name" value="FAD/NAD(P)-binding domain"/>
    <property type="match status" value="2"/>
</dbReference>
<name>A0A4Q0VSU2_9BACI</name>
<evidence type="ECO:0000313" key="2">
    <source>
        <dbReference type="Proteomes" id="UP000290649"/>
    </source>
</evidence>